<feature type="binding site" evidence="6">
    <location>
        <position position="201"/>
    </location>
    <ligand>
        <name>a divalent metal cation</name>
        <dbReference type="ChEBI" id="CHEBI:60240"/>
        <label>2</label>
        <note>catalytic</note>
    </ligand>
</feature>
<gene>
    <name evidence="6 9" type="primary">map</name>
    <name evidence="9" type="ORF">DHM44_10400</name>
</gene>
<feature type="binding site" evidence="6">
    <location>
        <position position="105"/>
    </location>
    <ligand>
        <name>a divalent metal cation</name>
        <dbReference type="ChEBI" id="CHEBI:60240"/>
        <label>1</label>
    </ligand>
</feature>
<dbReference type="EC" id="3.4.11.18" evidence="6 7"/>
<dbReference type="PROSITE" id="PS00680">
    <property type="entry name" value="MAP_1"/>
    <property type="match status" value="1"/>
</dbReference>
<dbReference type="GO" id="GO:0006508">
    <property type="term" value="P:proteolysis"/>
    <property type="evidence" value="ECO:0007669"/>
    <property type="project" value="UniProtKB-KW"/>
</dbReference>
<reference evidence="9 10" key="1">
    <citation type="journal article" date="2018" name="Nat. Biotechnol.">
        <title>A standardized bacterial taxonomy based on genome phylogeny substantially revises the tree of life.</title>
        <authorList>
            <person name="Parks D.H."/>
            <person name="Chuvochina M."/>
            <person name="Waite D.W."/>
            <person name="Rinke C."/>
            <person name="Skarshewski A."/>
            <person name="Chaumeil P.A."/>
            <person name="Hugenholtz P."/>
        </authorList>
    </citation>
    <scope>NUCLEOTIDE SEQUENCE [LARGE SCALE GENOMIC DNA]</scope>
    <source>
        <strain evidence="9">UBA8672</strain>
    </source>
</reference>
<evidence type="ECO:0000313" key="9">
    <source>
        <dbReference type="EMBL" id="HCW94077.1"/>
    </source>
</evidence>
<accession>A0A3D5QE08</accession>
<dbReference type="GO" id="GO:0046872">
    <property type="term" value="F:metal ion binding"/>
    <property type="evidence" value="ECO:0007669"/>
    <property type="project" value="UniProtKB-UniRule"/>
</dbReference>
<dbReference type="Pfam" id="PF00557">
    <property type="entry name" value="Peptidase_M24"/>
    <property type="match status" value="1"/>
</dbReference>
<protein>
    <recommendedName>
        <fullName evidence="6 7">Methionine aminopeptidase</fullName>
        <shortName evidence="6">MAP</shortName>
        <shortName evidence="6">MetAP</shortName>
        <ecNumber evidence="6 7">3.4.11.18</ecNumber>
    </recommendedName>
    <alternativeName>
        <fullName evidence="6">Peptidase M</fullName>
    </alternativeName>
</protein>
<dbReference type="HAMAP" id="MF_01974">
    <property type="entry name" value="MetAP_1"/>
    <property type="match status" value="1"/>
</dbReference>
<comment type="function">
    <text evidence="1 6">Removes the N-terminal methionine from nascent proteins. The N-terminal methionine is often cleaved when the second residue in the primary sequence is small and uncharged (Met-Ala-, Cys, Gly, Pro, Ser, Thr, or Val). Requires deformylation of the N(alpha)-formylated initiator methionine before it can be hydrolyzed.</text>
</comment>
<comment type="catalytic activity">
    <reaction evidence="6 7">
        <text>Release of N-terminal amino acids, preferentially methionine, from peptides and arylamides.</text>
        <dbReference type="EC" id="3.4.11.18"/>
    </reaction>
</comment>
<keyword evidence="2 6" id="KW-0031">Aminopeptidase</keyword>
<dbReference type="AlphaFoldDB" id="A0A3D5QE08"/>
<dbReference type="EMBL" id="DPPF01000221">
    <property type="protein sequence ID" value="HCW94077.1"/>
    <property type="molecule type" value="Genomic_DNA"/>
</dbReference>
<dbReference type="SUPFAM" id="SSF55920">
    <property type="entry name" value="Creatinase/aminopeptidase"/>
    <property type="match status" value="1"/>
</dbReference>
<feature type="binding site" evidence="6">
    <location>
        <position position="175"/>
    </location>
    <ligand>
        <name>substrate</name>
    </ligand>
</feature>
<comment type="similarity">
    <text evidence="6">Belongs to the peptidase M24A family. Methionine aminopeptidase type 1 subfamily.</text>
</comment>
<evidence type="ECO:0000313" key="10">
    <source>
        <dbReference type="Proteomes" id="UP000262325"/>
    </source>
</evidence>
<dbReference type="Gene3D" id="3.90.230.10">
    <property type="entry name" value="Creatinase/methionine aminopeptidase superfamily"/>
    <property type="match status" value="1"/>
</dbReference>
<dbReference type="PRINTS" id="PR00599">
    <property type="entry name" value="MAPEPTIDASE"/>
</dbReference>
<dbReference type="CDD" id="cd01086">
    <property type="entry name" value="MetAP1"/>
    <property type="match status" value="1"/>
</dbReference>
<dbReference type="PANTHER" id="PTHR43330:SF27">
    <property type="entry name" value="METHIONINE AMINOPEPTIDASE"/>
    <property type="match status" value="1"/>
</dbReference>
<name>A0A3D5QE08_FLESI</name>
<organism evidence="9 10">
    <name type="scientific">Flexistipes sinusarabici</name>
    <dbReference type="NCBI Taxonomy" id="2352"/>
    <lineage>
        <taxon>Bacteria</taxon>
        <taxon>Pseudomonadati</taxon>
        <taxon>Deferribacterota</taxon>
        <taxon>Deferribacteres</taxon>
        <taxon>Deferribacterales</taxon>
        <taxon>Flexistipitaceae</taxon>
        <taxon>Flexistipes</taxon>
    </lineage>
</organism>
<evidence type="ECO:0000256" key="2">
    <source>
        <dbReference type="ARBA" id="ARBA00022438"/>
    </source>
</evidence>
<dbReference type="InterPro" id="IPR002467">
    <property type="entry name" value="Pept_M24A_MAP1"/>
</dbReference>
<comment type="cofactor">
    <cofactor evidence="6">
        <name>Co(2+)</name>
        <dbReference type="ChEBI" id="CHEBI:48828"/>
    </cofactor>
    <cofactor evidence="6">
        <name>Zn(2+)</name>
        <dbReference type="ChEBI" id="CHEBI:29105"/>
    </cofactor>
    <cofactor evidence="6">
        <name>Mn(2+)</name>
        <dbReference type="ChEBI" id="CHEBI:29035"/>
    </cofactor>
    <cofactor evidence="6">
        <name>Fe(2+)</name>
        <dbReference type="ChEBI" id="CHEBI:29033"/>
    </cofactor>
    <text evidence="6">Binds 2 divalent metal cations per subunit. Has a high-affinity and a low affinity metal-binding site. The true nature of the physiological cofactor is under debate. The enzyme is active with cobalt, zinc, manganese or divalent iron ions. Most likely, methionine aminopeptidases function as mononuclear Fe(2+)-metalloproteases under physiological conditions, and the catalytically relevant metal-binding site has been assigned to the histidine-containing high-affinity site.</text>
</comment>
<feature type="domain" description="Peptidase M24" evidence="8">
    <location>
        <begin position="11"/>
        <end position="238"/>
    </location>
</feature>
<dbReference type="PANTHER" id="PTHR43330">
    <property type="entry name" value="METHIONINE AMINOPEPTIDASE"/>
    <property type="match status" value="1"/>
</dbReference>
<dbReference type="Proteomes" id="UP000262325">
    <property type="component" value="Unassembled WGS sequence"/>
</dbReference>
<keyword evidence="5 6" id="KW-0378">Hydrolase</keyword>
<proteinExistence type="inferred from homology"/>
<evidence type="ECO:0000256" key="5">
    <source>
        <dbReference type="ARBA" id="ARBA00022801"/>
    </source>
</evidence>
<dbReference type="InterPro" id="IPR036005">
    <property type="entry name" value="Creatinase/aminopeptidase-like"/>
</dbReference>
<evidence type="ECO:0000256" key="4">
    <source>
        <dbReference type="ARBA" id="ARBA00022723"/>
    </source>
</evidence>
<dbReference type="NCBIfam" id="TIGR00500">
    <property type="entry name" value="met_pdase_I"/>
    <property type="match status" value="1"/>
</dbReference>
<keyword evidence="3 6" id="KW-0645">Protease</keyword>
<evidence type="ECO:0000256" key="3">
    <source>
        <dbReference type="ARBA" id="ARBA00022670"/>
    </source>
</evidence>
<feature type="binding site" evidence="6">
    <location>
        <position position="232"/>
    </location>
    <ligand>
        <name>a divalent metal cation</name>
        <dbReference type="ChEBI" id="CHEBI:60240"/>
        <label>1</label>
    </ligand>
</feature>
<evidence type="ECO:0000256" key="7">
    <source>
        <dbReference type="RuleBase" id="RU003653"/>
    </source>
</evidence>
<dbReference type="GO" id="GO:0005829">
    <property type="term" value="C:cytosol"/>
    <property type="evidence" value="ECO:0007669"/>
    <property type="project" value="TreeGrafter"/>
</dbReference>
<feature type="binding site" evidence="6">
    <location>
        <position position="105"/>
    </location>
    <ligand>
        <name>a divalent metal cation</name>
        <dbReference type="ChEBI" id="CHEBI:60240"/>
        <label>2</label>
        <note>catalytic</note>
    </ligand>
</feature>
<comment type="subunit">
    <text evidence="6">Monomer.</text>
</comment>
<dbReference type="GO" id="GO:0070006">
    <property type="term" value="F:metalloaminopeptidase activity"/>
    <property type="evidence" value="ECO:0007669"/>
    <property type="project" value="UniProtKB-UniRule"/>
</dbReference>
<feature type="binding site" evidence="6">
    <location>
        <position position="94"/>
    </location>
    <ligand>
        <name>a divalent metal cation</name>
        <dbReference type="ChEBI" id="CHEBI:60240"/>
        <label>1</label>
    </ligand>
</feature>
<keyword evidence="4 6" id="KW-0479">Metal-binding</keyword>
<evidence type="ECO:0000259" key="8">
    <source>
        <dbReference type="Pfam" id="PF00557"/>
    </source>
</evidence>
<dbReference type="GO" id="GO:0004239">
    <property type="term" value="F:initiator methionyl aminopeptidase activity"/>
    <property type="evidence" value="ECO:0007669"/>
    <property type="project" value="UniProtKB-UniRule"/>
</dbReference>
<feature type="binding site" evidence="6">
    <location>
        <position position="77"/>
    </location>
    <ligand>
        <name>substrate</name>
    </ligand>
</feature>
<dbReference type="InterPro" id="IPR000994">
    <property type="entry name" value="Pept_M24"/>
</dbReference>
<feature type="binding site" evidence="6">
    <location>
        <position position="168"/>
    </location>
    <ligand>
        <name>a divalent metal cation</name>
        <dbReference type="ChEBI" id="CHEBI:60240"/>
        <label>2</label>
        <note>catalytic</note>
    </ligand>
</feature>
<feature type="binding site" evidence="6">
    <location>
        <position position="232"/>
    </location>
    <ligand>
        <name>a divalent metal cation</name>
        <dbReference type="ChEBI" id="CHEBI:60240"/>
        <label>2</label>
        <note>catalytic</note>
    </ligand>
</feature>
<comment type="caution">
    <text evidence="9">The sequence shown here is derived from an EMBL/GenBank/DDBJ whole genome shotgun (WGS) entry which is preliminary data.</text>
</comment>
<sequence length="247" mass="26913">MVILKSSSELEYMRKAGAIVKEVLSGLYDIIKPGVTTKTIDKYVYDTIISRSATPSFKNYRGFSGSACVSINEVVVHGIPGENVLKNGDIISVDVGAYKDGFHGDAARTYPVGEISDKASKLIDVTKESFFKGIEKAEVGGRLLDISHAIQTYVEENGFNVIRDYYGHGIGRGLHEDPAIPNYGKPNRGTRLRAGMVLAIEPMVVEGSYEVETLDDGWTVVTKDRGLAAHYENTVAITHNGPEILTN</sequence>
<dbReference type="InterPro" id="IPR001714">
    <property type="entry name" value="Pept_M24_MAP"/>
</dbReference>
<evidence type="ECO:0000256" key="1">
    <source>
        <dbReference type="ARBA" id="ARBA00002521"/>
    </source>
</evidence>
<evidence type="ECO:0000256" key="6">
    <source>
        <dbReference type="HAMAP-Rule" id="MF_01974"/>
    </source>
</evidence>